<name>A0A120KNN0_9BACT</name>
<evidence type="ECO:0000259" key="8">
    <source>
        <dbReference type="PROSITE" id="PS51371"/>
    </source>
</evidence>
<sequence length="325" mass="33853">MAEKWLNRAKAVLDTEIQGLAAVRDKLDASFVRALEMLAGCTGRVVVTGLGKSGLVGRKIAATFSSTGTPAFFLHPVEGAHGDLGMIRREDMVLAISNSGETDELNNILPSLKSLSGGLVALTGGLASTMARLADEVIDTGVPREACPLGVAPTASTTAALAVGDALAVCLIDWKAFALEDFQRFHPGGALGQRLARRAGELMRTAGLPVAPEDASLAQALESLNGGGLGCVCVLDEKARLAGILTDGDVRRLVCAGRLNMDAAVVSVMNRSPLRAEPGQLAAEVLDLMEARAITVLPVTDADRTLLGMVHMHDVLGQGRVKFSP</sequence>
<dbReference type="EMBL" id="CP014230">
    <property type="protein sequence ID" value="AMD91714.1"/>
    <property type="molecule type" value="Genomic_DNA"/>
</dbReference>
<accession>A0A120KNN0</accession>
<dbReference type="Gene3D" id="3.40.50.10490">
    <property type="entry name" value="Glucose-6-phosphate isomerase like protein, domain 1"/>
    <property type="match status" value="1"/>
</dbReference>
<keyword evidence="5" id="KW-0479">Metal-binding</keyword>
<feature type="domain" description="CBS" evidence="8">
    <location>
        <begin position="269"/>
        <end position="325"/>
    </location>
</feature>
<evidence type="ECO:0000313" key="10">
    <source>
        <dbReference type="EMBL" id="AMD91714.1"/>
    </source>
</evidence>
<dbReference type="Pfam" id="PF01380">
    <property type="entry name" value="SIS"/>
    <property type="match status" value="1"/>
</dbReference>
<evidence type="ECO:0000256" key="4">
    <source>
        <dbReference type="PIRNR" id="PIRNR004692"/>
    </source>
</evidence>
<dbReference type="SUPFAM" id="SSF53697">
    <property type="entry name" value="SIS domain"/>
    <property type="match status" value="1"/>
</dbReference>
<gene>
    <name evidence="10" type="ORF">AXF15_00340</name>
</gene>
<dbReference type="GO" id="GO:0019146">
    <property type="term" value="F:arabinose-5-phosphate isomerase activity"/>
    <property type="evidence" value="ECO:0007669"/>
    <property type="project" value="UniProtKB-ARBA"/>
</dbReference>
<dbReference type="CDD" id="cd04604">
    <property type="entry name" value="CBS_pair_SIS_assoc"/>
    <property type="match status" value="1"/>
</dbReference>
<dbReference type="OrthoDB" id="9762536at2"/>
<dbReference type="InterPro" id="IPR035474">
    <property type="entry name" value="SIS_Kpsf"/>
</dbReference>
<keyword evidence="11" id="KW-1185">Reference proteome</keyword>
<keyword evidence="3 7" id="KW-0129">CBS domain</keyword>
<dbReference type="GO" id="GO:0046872">
    <property type="term" value="F:metal ion binding"/>
    <property type="evidence" value="ECO:0007669"/>
    <property type="project" value="UniProtKB-KW"/>
</dbReference>
<dbReference type="GO" id="GO:0005975">
    <property type="term" value="P:carbohydrate metabolic process"/>
    <property type="evidence" value="ECO:0007669"/>
    <property type="project" value="InterPro"/>
</dbReference>
<feature type="site" description="Catalytically relevant" evidence="6">
    <location>
        <position position="104"/>
    </location>
</feature>
<dbReference type="STRING" id="888061.AXF15_00340"/>
<feature type="binding site" evidence="5">
    <location>
        <position position="75"/>
    </location>
    <ligand>
        <name>Zn(2+)</name>
        <dbReference type="ChEBI" id="CHEBI:29105"/>
    </ligand>
</feature>
<dbReference type="GO" id="GO:1901135">
    <property type="term" value="P:carbohydrate derivative metabolic process"/>
    <property type="evidence" value="ECO:0007669"/>
    <property type="project" value="InterPro"/>
</dbReference>
<dbReference type="PROSITE" id="PS51464">
    <property type="entry name" value="SIS"/>
    <property type="match status" value="1"/>
</dbReference>
<feature type="site" description="Catalytically relevant" evidence="6">
    <location>
        <position position="186"/>
    </location>
</feature>
<dbReference type="PANTHER" id="PTHR42745">
    <property type="match status" value="1"/>
</dbReference>
<feature type="domain" description="CBS" evidence="8">
    <location>
        <begin position="203"/>
        <end position="261"/>
    </location>
</feature>
<protein>
    <submittedName>
        <fullName evidence="10">Arabinose-5-phosphate isomerase</fullName>
    </submittedName>
</protein>
<comment type="similarity">
    <text evidence="1 4">Belongs to the SIS family. GutQ/KpsF subfamily.</text>
</comment>
<proteinExistence type="inferred from homology"/>
<dbReference type="InterPro" id="IPR050986">
    <property type="entry name" value="GutQ/KpsF_isomerases"/>
</dbReference>
<evidence type="ECO:0000256" key="1">
    <source>
        <dbReference type="ARBA" id="ARBA00008165"/>
    </source>
</evidence>
<feature type="site" description="Catalytically relevant" evidence="6">
    <location>
        <position position="52"/>
    </location>
</feature>
<keyword evidence="5" id="KW-0862">Zinc</keyword>
<dbReference type="FunFam" id="3.40.50.10490:FF:000011">
    <property type="entry name" value="Arabinose 5-phosphate isomerase"/>
    <property type="match status" value="1"/>
</dbReference>
<keyword evidence="2" id="KW-0677">Repeat</keyword>
<evidence type="ECO:0000256" key="2">
    <source>
        <dbReference type="ARBA" id="ARBA00022737"/>
    </source>
</evidence>
<organism evidence="10 11">
    <name type="scientific">Desulfomicrobium orale DSM 12838</name>
    <dbReference type="NCBI Taxonomy" id="888061"/>
    <lineage>
        <taxon>Bacteria</taxon>
        <taxon>Pseudomonadati</taxon>
        <taxon>Thermodesulfobacteriota</taxon>
        <taxon>Desulfovibrionia</taxon>
        <taxon>Desulfovibrionales</taxon>
        <taxon>Desulfomicrobiaceae</taxon>
        <taxon>Desulfomicrobium</taxon>
    </lineage>
</organism>
<dbReference type="InterPro" id="IPR000644">
    <property type="entry name" value="CBS_dom"/>
</dbReference>
<dbReference type="RefSeq" id="WP_066601677.1">
    <property type="nucleotide sequence ID" value="NZ_CP014230.1"/>
</dbReference>
<dbReference type="InterPro" id="IPR046348">
    <property type="entry name" value="SIS_dom_sf"/>
</dbReference>
<dbReference type="GO" id="GO:0097367">
    <property type="term" value="F:carbohydrate derivative binding"/>
    <property type="evidence" value="ECO:0007669"/>
    <property type="project" value="InterPro"/>
</dbReference>
<feature type="site" description="Catalytically relevant" evidence="6">
    <location>
        <position position="145"/>
    </location>
</feature>
<keyword evidence="10" id="KW-0413">Isomerase</keyword>
<dbReference type="InterPro" id="IPR004800">
    <property type="entry name" value="KdsD/KpsF-type"/>
</dbReference>
<dbReference type="NCBIfam" id="TIGR00393">
    <property type="entry name" value="kpsF"/>
    <property type="match status" value="1"/>
</dbReference>
<dbReference type="Proteomes" id="UP000063964">
    <property type="component" value="Chromosome"/>
</dbReference>
<dbReference type="PANTHER" id="PTHR42745:SF1">
    <property type="entry name" value="ARABINOSE 5-PHOSPHATE ISOMERASE KDSD"/>
    <property type="match status" value="1"/>
</dbReference>
<evidence type="ECO:0000256" key="6">
    <source>
        <dbReference type="PIRSR" id="PIRSR004692-3"/>
    </source>
</evidence>
<dbReference type="CDD" id="cd05014">
    <property type="entry name" value="SIS_Kpsf"/>
    <property type="match status" value="1"/>
</dbReference>
<evidence type="ECO:0000256" key="5">
    <source>
        <dbReference type="PIRSR" id="PIRSR004692-2"/>
    </source>
</evidence>
<evidence type="ECO:0000313" key="11">
    <source>
        <dbReference type="Proteomes" id="UP000063964"/>
    </source>
</evidence>
<reference evidence="11" key="1">
    <citation type="submission" date="2016-02" db="EMBL/GenBank/DDBJ databases">
        <authorList>
            <person name="Holder M.E."/>
            <person name="Ajami N.J."/>
            <person name="Petrosino J.F."/>
        </authorList>
    </citation>
    <scope>NUCLEOTIDE SEQUENCE [LARGE SCALE GENOMIC DNA]</scope>
    <source>
        <strain evidence="11">DSM 12838</strain>
    </source>
</reference>
<feature type="domain" description="SIS" evidence="9">
    <location>
        <begin position="34"/>
        <end position="177"/>
    </location>
</feature>
<dbReference type="PIRSF" id="PIRSF004692">
    <property type="entry name" value="KdsD_KpsF"/>
    <property type="match status" value="1"/>
</dbReference>
<dbReference type="KEGG" id="doa:AXF15_00340"/>
<evidence type="ECO:0000256" key="3">
    <source>
        <dbReference type="ARBA" id="ARBA00023122"/>
    </source>
</evidence>
<evidence type="ECO:0000259" key="9">
    <source>
        <dbReference type="PROSITE" id="PS51464"/>
    </source>
</evidence>
<dbReference type="SMART" id="SM00116">
    <property type="entry name" value="CBS"/>
    <property type="match status" value="2"/>
</dbReference>
<dbReference type="PROSITE" id="PS51371">
    <property type="entry name" value="CBS"/>
    <property type="match status" value="2"/>
</dbReference>
<dbReference type="InterPro" id="IPR046342">
    <property type="entry name" value="CBS_dom_sf"/>
</dbReference>
<dbReference type="Pfam" id="PF00571">
    <property type="entry name" value="CBS"/>
    <property type="match status" value="2"/>
</dbReference>
<dbReference type="AlphaFoldDB" id="A0A120KNN0"/>
<dbReference type="InterPro" id="IPR001347">
    <property type="entry name" value="SIS_dom"/>
</dbReference>
<evidence type="ECO:0000256" key="7">
    <source>
        <dbReference type="PROSITE-ProRule" id="PRU00703"/>
    </source>
</evidence>
<dbReference type="Gene3D" id="3.10.580.10">
    <property type="entry name" value="CBS-domain"/>
    <property type="match status" value="1"/>
</dbReference>